<dbReference type="Proteomes" id="UP000468828">
    <property type="component" value="Unassembled WGS sequence"/>
</dbReference>
<name>A0A6P0HCI1_9ACTN</name>
<gene>
    <name evidence="2" type="ORF">G3R41_12130</name>
    <name evidence="1" type="ORF">GCU67_11475</name>
</gene>
<reference evidence="2 4" key="2">
    <citation type="submission" date="2020-02" db="EMBL/GenBank/DDBJ databases">
        <title>The WGS of Modestobacter muralis DSM 100205.</title>
        <authorList>
            <person name="Jiang Z."/>
        </authorList>
    </citation>
    <scope>NUCLEOTIDE SEQUENCE [LARGE SCALE GENOMIC DNA]</scope>
    <source>
        <strain evidence="2 4">DSM 100205</strain>
    </source>
</reference>
<proteinExistence type="predicted"/>
<dbReference type="EMBL" id="JAAGWB010000034">
    <property type="protein sequence ID" value="NEN51674.1"/>
    <property type="molecule type" value="Genomic_DNA"/>
</dbReference>
<accession>A0A6P0HCI1</accession>
<dbReference type="InterPro" id="IPR011990">
    <property type="entry name" value="TPR-like_helical_dom_sf"/>
</dbReference>
<dbReference type="RefSeq" id="WP_163611349.1">
    <property type="nucleotide sequence ID" value="NZ_JAAGWB010000034.1"/>
</dbReference>
<evidence type="ECO:0000313" key="1">
    <source>
        <dbReference type="EMBL" id="NEK94786.1"/>
    </source>
</evidence>
<dbReference type="Proteomes" id="UP000471152">
    <property type="component" value="Unassembled WGS sequence"/>
</dbReference>
<organism evidence="2 4">
    <name type="scientific">Modestobacter muralis</name>
    <dbReference type="NCBI Taxonomy" id="1608614"/>
    <lineage>
        <taxon>Bacteria</taxon>
        <taxon>Bacillati</taxon>
        <taxon>Actinomycetota</taxon>
        <taxon>Actinomycetes</taxon>
        <taxon>Geodermatophilales</taxon>
        <taxon>Geodermatophilaceae</taxon>
        <taxon>Modestobacter</taxon>
    </lineage>
</organism>
<comment type="caution">
    <text evidence="2">The sequence shown here is derived from an EMBL/GenBank/DDBJ whole genome shotgun (WGS) entry which is preliminary data.</text>
</comment>
<dbReference type="EMBL" id="JAAGWH010000032">
    <property type="protein sequence ID" value="NEK94786.1"/>
    <property type="molecule type" value="Genomic_DNA"/>
</dbReference>
<sequence>MDDDLDRRLAALDGSDDVDALLDLGRALHEADRDRDAEQCFRRAARDGDGAALFELAWSLAAQERWRDAALAFERAVAAGESAGWLHQGVALEQIGDLAGAQRAYEEAAAAGDVEGWVHQAWLWRLLGDGGRATEALTAGTRAGSELAAAVLACWRWDATRDPALEPALRAGADHYPDARADLGALLRQSGRLDEARTVLEHGVQLGESASMLPLGNLLRDDLEDDDAAEQAYRLGIAAGDAFCHNNLGVLLRDRGDVVGAAEEFMLGELNGDAKAAANLTALRDDGP</sequence>
<keyword evidence="3" id="KW-1185">Reference proteome</keyword>
<evidence type="ECO:0000313" key="4">
    <source>
        <dbReference type="Proteomes" id="UP000471152"/>
    </source>
</evidence>
<protein>
    <submittedName>
        <fullName evidence="2">Tetratricopeptide repeat protein</fullName>
    </submittedName>
</protein>
<evidence type="ECO:0000313" key="2">
    <source>
        <dbReference type="EMBL" id="NEN51674.1"/>
    </source>
</evidence>
<dbReference type="AlphaFoldDB" id="A0A6P0HCI1"/>
<reference evidence="1 3" key="1">
    <citation type="submission" date="2020-01" db="EMBL/GenBank/DDBJ databases">
        <title>the WGS Modestobacter muralis CPCC 204518.</title>
        <authorList>
            <person name="Jiang Z."/>
        </authorList>
    </citation>
    <scope>NUCLEOTIDE SEQUENCE [LARGE SCALE GENOMIC DNA]</scope>
    <source>
        <strain evidence="1 3">DSM 100205</strain>
    </source>
</reference>
<evidence type="ECO:0000313" key="3">
    <source>
        <dbReference type="Proteomes" id="UP000468828"/>
    </source>
</evidence>
<dbReference type="Gene3D" id="1.25.40.10">
    <property type="entry name" value="Tetratricopeptide repeat domain"/>
    <property type="match status" value="2"/>
</dbReference>
<dbReference type="SUPFAM" id="SSF48452">
    <property type="entry name" value="TPR-like"/>
    <property type="match status" value="1"/>
</dbReference>